<keyword evidence="2" id="KW-1185">Reference proteome</keyword>
<reference evidence="1 2" key="1">
    <citation type="journal article" date="2018" name="Syst. Appl. Microbiol.">
        <title>Pseudomonas silesiensis sp. nov. strain A3T isolated from a biological pesticide sewage treatment plant and analysis of the complete genome sequence.</title>
        <authorList>
            <person name="Kaminski M.A."/>
            <person name="Furmanczyk E.M."/>
            <person name="Sobczak A."/>
            <person name="Dziembowski A."/>
            <person name="Lipinski L."/>
        </authorList>
    </citation>
    <scope>NUCLEOTIDE SEQUENCE [LARGE SCALE GENOMIC DNA]</scope>
    <source>
        <strain evidence="1 2">A3</strain>
    </source>
</reference>
<accession>A0A191Z0H1</accession>
<dbReference type="Proteomes" id="UP000078354">
    <property type="component" value="Chromosome"/>
</dbReference>
<protein>
    <submittedName>
        <fullName evidence="1">Uncharacterized protein</fullName>
    </submittedName>
</protein>
<evidence type="ECO:0000313" key="2">
    <source>
        <dbReference type="Proteomes" id="UP000078354"/>
    </source>
</evidence>
<evidence type="ECO:0000313" key="1">
    <source>
        <dbReference type="EMBL" id="ANJ58441.1"/>
    </source>
</evidence>
<gene>
    <name evidence="1" type="ORF">PMA3_26060</name>
</gene>
<sequence length="101" mass="11778">MRLSRDRFWPILLKKSAIISTAEKYALEIEILTLSRAFRAQISRSCAQKRRFQQSVRGRSGRIDFFNRIGRWLPVDVSGAAFSEVSLLKAQPYYWQITQVP</sequence>
<name>A0A191Z0H1_9PSED</name>
<organism evidence="1 2">
    <name type="scientific">Pseudomonas silesiensis</name>
    <dbReference type="NCBI Taxonomy" id="1853130"/>
    <lineage>
        <taxon>Bacteria</taxon>
        <taxon>Pseudomonadati</taxon>
        <taxon>Pseudomonadota</taxon>
        <taxon>Gammaproteobacteria</taxon>
        <taxon>Pseudomonadales</taxon>
        <taxon>Pseudomonadaceae</taxon>
        <taxon>Pseudomonas</taxon>
    </lineage>
</organism>
<dbReference type="EMBL" id="CP014870">
    <property type="protein sequence ID" value="ANJ58441.1"/>
    <property type="molecule type" value="Genomic_DNA"/>
</dbReference>
<dbReference type="KEGG" id="psil:PMA3_26060"/>
<proteinExistence type="predicted"/>
<dbReference type="AlphaFoldDB" id="A0A191Z0H1"/>